<dbReference type="Pfam" id="PF00501">
    <property type="entry name" value="AMP-binding"/>
    <property type="match status" value="1"/>
</dbReference>
<proteinExistence type="predicted"/>
<evidence type="ECO:0000313" key="5">
    <source>
        <dbReference type="EMBL" id="UUX50997.1"/>
    </source>
</evidence>
<accession>A0A9J7AZX6</accession>
<evidence type="ECO:0000256" key="2">
    <source>
        <dbReference type="ARBA" id="ARBA00022840"/>
    </source>
</evidence>
<evidence type="ECO:0000256" key="1">
    <source>
        <dbReference type="ARBA" id="ARBA00022741"/>
    </source>
</evidence>
<evidence type="ECO:0000256" key="3">
    <source>
        <dbReference type="ARBA" id="ARBA00024484"/>
    </source>
</evidence>
<dbReference type="GO" id="GO:0016020">
    <property type="term" value="C:membrane"/>
    <property type="evidence" value="ECO:0007669"/>
    <property type="project" value="TreeGrafter"/>
</dbReference>
<keyword evidence="1" id="KW-0547">Nucleotide-binding</keyword>
<dbReference type="KEGG" id="naci:NUH88_04720"/>
<dbReference type="GO" id="GO:0005524">
    <property type="term" value="F:ATP binding"/>
    <property type="evidence" value="ECO:0007669"/>
    <property type="project" value="UniProtKB-KW"/>
</dbReference>
<gene>
    <name evidence="5" type="ORF">NUH88_04720</name>
</gene>
<dbReference type="Proteomes" id="UP001060336">
    <property type="component" value="Chromosome"/>
</dbReference>
<dbReference type="InterPro" id="IPR042099">
    <property type="entry name" value="ANL_N_sf"/>
</dbReference>
<comment type="catalytic activity">
    <reaction evidence="3">
        <text>a long-chain fatty acid + ATP + CoA = a long-chain fatty acyl-CoA + AMP + diphosphate</text>
        <dbReference type="Rhea" id="RHEA:15421"/>
        <dbReference type="ChEBI" id="CHEBI:30616"/>
        <dbReference type="ChEBI" id="CHEBI:33019"/>
        <dbReference type="ChEBI" id="CHEBI:57287"/>
        <dbReference type="ChEBI" id="CHEBI:57560"/>
        <dbReference type="ChEBI" id="CHEBI:83139"/>
        <dbReference type="ChEBI" id="CHEBI:456215"/>
        <dbReference type="EC" id="6.2.1.3"/>
    </reaction>
    <physiologicalReaction direction="left-to-right" evidence="3">
        <dbReference type="Rhea" id="RHEA:15422"/>
    </physiologicalReaction>
</comment>
<keyword evidence="6" id="KW-1185">Reference proteome</keyword>
<dbReference type="PANTHER" id="PTHR43272">
    <property type="entry name" value="LONG-CHAIN-FATTY-ACID--COA LIGASE"/>
    <property type="match status" value="1"/>
</dbReference>
<dbReference type="GO" id="GO:0004467">
    <property type="term" value="F:long-chain fatty acid-CoA ligase activity"/>
    <property type="evidence" value="ECO:0007669"/>
    <property type="project" value="UniProtKB-EC"/>
</dbReference>
<keyword evidence="5" id="KW-0436">Ligase</keyword>
<dbReference type="EMBL" id="CP102480">
    <property type="protein sequence ID" value="UUX50997.1"/>
    <property type="molecule type" value="Genomic_DNA"/>
</dbReference>
<dbReference type="AlphaFoldDB" id="A0A9J7AZX6"/>
<dbReference type="InterPro" id="IPR045851">
    <property type="entry name" value="AMP-bd_C_sf"/>
</dbReference>
<keyword evidence="2" id="KW-0067">ATP-binding</keyword>
<dbReference type="InterPro" id="IPR000873">
    <property type="entry name" value="AMP-dep_synth/lig_dom"/>
</dbReference>
<dbReference type="Gene3D" id="3.30.300.30">
    <property type="match status" value="1"/>
</dbReference>
<dbReference type="PANTHER" id="PTHR43272:SF33">
    <property type="entry name" value="AMP-BINDING DOMAIN-CONTAINING PROTEIN-RELATED"/>
    <property type="match status" value="1"/>
</dbReference>
<dbReference type="RefSeq" id="WP_257770265.1">
    <property type="nucleotide sequence ID" value="NZ_CP102480.1"/>
</dbReference>
<dbReference type="CDD" id="cd05907">
    <property type="entry name" value="VL_LC_FACS_like"/>
    <property type="match status" value="1"/>
</dbReference>
<organism evidence="5 6">
    <name type="scientific">Nisaea acidiphila</name>
    <dbReference type="NCBI Taxonomy" id="1862145"/>
    <lineage>
        <taxon>Bacteria</taxon>
        <taxon>Pseudomonadati</taxon>
        <taxon>Pseudomonadota</taxon>
        <taxon>Alphaproteobacteria</taxon>
        <taxon>Rhodospirillales</taxon>
        <taxon>Thalassobaculaceae</taxon>
        <taxon>Nisaea</taxon>
    </lineage>
</organism>
<sequence length="597" mass="64972">MDYKAIRNLATSFFDQSERLADRPFLWAKQDGAYQCLTYGETRTAVQRCARGLRAIGIAKGDRVLLLSENRPEWVIADLAIMAVGAIAVPAYTTATTDDILFVLDHSGSKAAIVSTERLAKKLMPAARSADACETVISIEAPGEATQAGVTVVGWNDLISRGEAVEGDPAAWAAELERGEVCSLIYTSGTGGRPKGVMLTHGSLLANCEGAHDLLDELGLEHEVFLSLLPLSHSYEHACGLHFPISIGAEIYYAEGPEKVAQNLGEAKPTIMTAVPRLYEVLHDRIRRGVDAKGGLSAKLFHRAVVLGTKAYRDPSSLSLKERAENALLDALVRRKVSTRFGGRLKAFVSGGGALNPDIGTFFLSLGVRILQGYGQTEASPVVSCNRCKKVKIHTVGPPLKDVEVKIADDGEILVRGELLMKGYWLDPETTAKTIVDGWLYTGDIGKIDEDGYIVITDRKKDIIVNSGGDNISPARVEGQLTVEPEIGQAMTYGDKRPYLVAVLVPDASFVEEWAKDNGTNTDLLALAANEDFAKAIAGAMERANGRLSQIEKVRRFVLADEPFTTENAMMTPTLKIRRHKIREAYWERLDALYGRS</sequence>
<evidence type="ECO:0000313" key="6">
    <source>
        <dbReference type="Proteomes" id="UP001060336"/>
    </source>
</evidence>
<feature type="domain" description="AMP-dependent synthetase/ligase" evidence="4">
    <location>
        <begin position="14"/>
        <end position="425"/>
    </location>
</feature>
<dbReference type="Gene3D" id="3.40.50.12780">
    <property type="entry name" value="N-terminal domain of ligase-like"/>
    <property type="match status" value="1"/>
</dbReference>
<evidence type="ECO:0000259" key="4">
    <source>
        <dbReference type="Pfam" id="PF00501"/>
    </source>
</evidence>
<dbReference type="Pfam" id="PF23562">
    <property type="entry name" value="AMP-binding_C_3"/>
    <property type="match status" value="1"/>
</dbReference>
<protein>
    <submittedName>
        <fullName evidence="5">Long-chain fatty acid--CoA ligase</fullName>
    </submittedName>
</protein>
<reference evidence="5" key="1">
    <citation type="submission" date="2022-08" db="EMBL/GenBank/DDBJ databases">
        <title>Nisaea acidiphila sp. nov., isolated from a marine algal debris and emended description of the genus Nisaea Urios et al. 2008.</title>
        <authorList>
            <person name="Kwon K."/>
        </authorList>
    </citation>
    <scope>NUCLEOTIDE SEQUENCE</scope>
    <source>
        <strain evidence="5">MEBiC11861</strain>
    </source>
</reference>
<name>A0A9J7AZX6_9PROT</name>
<dbReference type="SUPFAM" id="SSF56801">
    <property type="entry name" value="Acetyl-CoA synthetase-like"/>
    <property type="match status" value="1"/>
</dbReference>